<reference evidence="2 3" key="1">
    <citation type="submission" date="2018-11" db="EMBL/GenBank/DDBJ databases">
        <authorList>
            <consortium name="Pathogen Informatics"/>
        </authorList>
    </citation>
    <scope>NUCLEOTIDE SEQUENCE [LARGE SCALE GENOMIC DNA]</scope>
    <source>
        <strain>Denwood</strain>
        <strain evidence="3">Zambia</strain>
    </source>
</reference>
<dbReference type="PANTHER" id="PTHR12658:SF0">
    <property type="entry name" value="TUBULIN-SPECIFIC CHAPERONE D"/>
    <property type="match status" value="1"/>
</dbReference>
<dbReference type="PANTHER" id="PTHR12658">
    <property type="entry name" value="BETA-TUBULIN COFACTOR D"/>
    <property type="match status" value="1"/>
</dbReference>
<dbReference type="EMBL" id="UZAL01033707">
    <property type="protein sequence ID" value="VDP63955.1"/>
    <property type="molecule type" value="Genomic_DNA"/>
</dbReference>
<dbReference type="InterPro" id="IPR022577">
    <property type="entry name" value="TBCD_C"/>
</dbReference>
<feature type="domain" description="Tubulin-folding cofactor D C-terminal" evidence="1">
    <location>
        <begin position="99"/>
        <end position="243"/>
    </location>
</feature>
<protein>
    <recommendedName>
        <fullName evidence="1">Tubulin-folding cofactor D C-terminal domain-containing protein</fullName>
    </recommendedName>
</protein>
<dbReference type="GO" id="GO:0005096">
    <property type="term" value="F:GTPase activator activity"/>
    <property type="evidence" value="ECO:0007669"/>
    <property type="project" value="InterPro"/>
</dbReference>
<dbReference type="Pfam" id="PF12612">
    <property type="entry name" value="TFCD_C"/>
    <property type="match status" value="1"/>
</dbReference>
<evidence type="ECO:0000259" key="1">
    <source>
        <dbReference type="Pfam" id="PF12612"/>
    </source>
</evidence>
<dbReference type="GO" id="GO:0007023">
    <property type="term" value="P:post-chaperonin tubulin folding pathway"/>
    <property type="evidence" value="ECO:0007669"/>
    <property type="project" value="InterPro"/>
</dbReference>
<dbReference type="InterPro" id="IPR033162">
    <property type="entry name" value="TBCD"/>
</dbReference>
<dbReference type="GO" id="GO:0000226">
    <property type="term" value="P:microtubule cytoskeleton organization"/>
    <property type="evidence" value="ECO:0007669"/>
    <property type="project" value="TreeGrafter"/>
</dbReference>
<accession>A0A183PGX2</accession>
<dbReference type="STRING" id="31246.A0A183PGX2"/>
<dbReference type="AlphaFoldDB" id="A0A183PGX2"/>
<dbReference type="Proteomes" id="UP000269396">
    <property type="component" value="Unassembled WGS sequence"/>
</dbReference>
<proteinExistence type="predicted"/>
<dbReference type="GO" id="GO:0007021">
    <property type="term" value="P:tubulin complex assembly"/>
    <property type="evidence" value="ECO:0007669"/>
    <property type="project" value="InterPro"/>
</dbReference>
<evidence type="ECO:0000313" key="3">
    <source>
        <dbReference type="Proteomes" id="UP000269396"/>
    </source>
</evidence>
<keyword evidence="3" id="KW-1185">Reference proteome</keyword>
<sequence length="254" mass="28870">MFFLQLSSVSLASVSSWQPPGGDPKIIKSLGAHHSELNVTLLKSTCYILLQSISDYTMDSRGDVGSLVREVGMKCLDSYIEFLVNNQYKELITSDMIEEVMTSIAQQAVEKIDRTRDVAGQVFAHLLHHESDCDDMIWNSANSTFHRFTKLLDFPEYRYRLILGLIVSVGGLTELTIRCSTSALSAYFLDHESDQLFIVEVLKIVEQILQSFRQEERIVIPLFKFLDFLLNDPIVNSTVDPNRSVCHCYIYSIV</sequence>
<dbReference type="GO" id="GO:0048487">
    <property type="term" value="F:beta-tubulin binding"/>
    <property type="evidence" value="ECO:0007669"/>
    <property type="project" value="InterPro"/>
</dbReference>
<gene>
    <name evidence="2" type="ORF">SMTD_LOCUS13611</name>
</gene>
<evidence type="ECO:0000313" key="2">
    <source>
        <dbReference type="EMBL" id="VDP63955.1"/>
    </source>
</evidence>
<organism evidence="2 3">
    <name type="scientific">Schistosoma mattheei</name>
    <dbReference type="NCBI Taxonomy" id="31246"/>
    <lineage>
        <taxon>Eukaryota</taxon>
        <taxon>Metazoa</taxon>
        <taxon>Spiralia</taxon>
        <taxon>Lophotrochozoa</taxon>
        <taxon>Platyhelminthes</taxon>
        <taxon>Trematoda</taxon>
        <taxon>Digenea</taxon>
        <taxon>Strigeidida</taxon>
        <taxon>Schistosomatoidea</taxon>
        <taxon>Schistosomatidae</taxon>
        <taxon>Schistosoma</taxon>
    </lineage>
</organism>
<name>A0A183PGX2_9TREM</name>